<dbReference type="Pfam" id="PF09977">
    <property type="entry name" value="Tad_C"/>
    <property type="match status" value="1"/>
</dbReference>
<dbReference type="InterPro" id="IPR055729">
    <property type="entry name" value="DUF7305"/>
</dbReference>
<keyword evidence="5" id="KW-1185">Reference proteome</keyword>
<feature type="domain" description="DUF7305" evidence="3">
    <location>
        <begin position="277"/>
        <end position="387"/>
    </location>
</feature>
<dbReference type="EMBL" id="BPQP01000005">
    <property type="protein sequence ID" value="GJD93153.1"/>
    <property type="molecule type" value="Genomic_DNA"/>
</dbReference>
<evidence type="ECO:0000313" key="5">
    <source>
        <dbReference type="Proteomes" id="UP001055125"/>
    </source>
</evidence>
<protein>
    <recommendedName>
        <fullName evidence="6">Flp pilus-assembly TadG-like N-terminal domain-containing protein</fullName>
    </recommendedName>
</protein>
<name>A0ABQ4RU00_9HYPH</name>
<gene>
    <name evidence="4" type="ORF">OCOJLMKI_0343</name>
</gene>
<dbReference type="InterPro" id="IPR018705">
    <property type="entry name" value="DUF2134_membrane"/>
</dbReference>
<evidence type="ECO:0000259" key="1">
    <source>
        <dbReference type="Pfam" id="PF09977"/>
    </source>
</evidence>
<dbReference type="RefSeq" id="WP_238242361.1">
    <property type="nucleotide sequence ID" value="NZ_BPQP01000005.1"/>
</dbReference>
<dbReference type="Pfam" id="PF23981">
    <property type="entry name" value="DUF7305"/>
    <property type="match status" value="1"/>
</dbReference>
<evidence type="ECO:0000259" key="2">
    <source>
        <dbReference type="Pfam" id="PF13400"/>
    </source>
</evidence>
<reference evidence="4" key="2">
    <citation type="submission" date="2021-08" db="EMBL/GenBank/DDBJ databases">
        <authorList>
            <person name="Tani A."/>
            <person name="Ola A."/>
            <person name="Ogura Y."/>
            <person name="Katsura K."/>
            <person name="Hayashi T."/>
        </authorList>
    </citation>
    <scope>NUCLEOTIDE SEQUENCE</scope>
    <source>
        <strain evidence="4">DSM 19015</strain>
    </source>
</reference>
<evidence type="ECO:0008006" key="6">
    <source>
        <dbReference type="Google" id="ProtNLM"/>
    </source>
</evidence>
<feature type="domain" description="DUF2134" evidence="1">
    <location>
        <begin position="60"/>
        <end position="142"/>
    </location>
</feature>
<sequence>MKRFLRHEDGGTVVIFALMLPVLVGSGAFAIDLSNLYFNRSTIQRAADTAALGGALLLPDAAKAKSQALSLAAANTPSGFGTIAIAQDVVVGVWDQPTRTFTPSLTSPDAVQVTTHRTAERNNPVLTYLAGLMGASFMQVTGKSIAVRYGGACVRVLDPSASAAFEVGGSGDVDVNCGLQINSSAGNAANRKGSSQITSTNTCITGGTNTTSGWTPAPRTGCPAGPDPLMYLAEPSQPVSTCTSPASSGTMTANCTYTGNITLRDNVVFSAGIYYLKNANLSLASNASISGTGVTIFMDADSTLDLSGNATVKLSSAISGTYAGILIFQSRSTPGTKAMKLSGSGEMQLDGTIYAPTVTLEMSGNSALATKTGSVIANKLKLGGSGSLVMNAFKSIGTSPRSLAVHTGLVH</sequence>
<dbReference type="InterPro" id="IPR028087">
    <property type="entry name" value="Tad_N"/>
</dbReference>
<proteinExistence type="predicted"/>
<comment type="caution">
    <text evidence="4">The sequence shown here is derived from an EMBL/GenBank/DDBJ whole genome shotgun (WGS) entry which is preliminary data.</text>
</comment>
<dbReference type="Proteomes" id="UP001055125">
    <property type="component" value="Unassembled WGS sequence"/>
</dbReference>
<dbReference type="Pfam" id="PF13400">
    <property type="entry name" value="Tad"/>
    <property type="match status" value="1"/>
</dbReference>
<accession>A0ABQ4RU00</accession>
<feature type="domain" description="Putative Flp pilus-assembly TadG-like N-terminal" evidence="2">
    <location>
        <begin position="11"/>
        <end position="55"/>
    </location>
</feature>
<evidence type="ECO:0000259" key="3">
    <source>
        <dbReference type="Pfam" id="PF23981"/>
    </source>
</evidence>
<dbReference type="Gene3D" id="2.160.20.120">
    <property type="match status" value="1"/>
</dbReference>
<evidence type="ECO:0000313" key="4">
    <source>
        <dbReference type="EMBL" id="GJD93153.1"/>
    </source>
</evidence>
<reference evidence="4" key="1">
    <citation type="journal article" date="2021" name="Front. Microbiol.">
        <title>Comprehensive Comparative Genomics and Phenotyping of Methylobacterium Species.</title>
        <authorList>
            <person name="Alessa O."/>
            <person name="Ogura Y."/>
            <person name="Fujitani Y."/>
            <person name="Takami H."/>
            <person name="Hayashi T."/>
            <person name="Sahin N."/>
            <person name="Tani A."/>
        </authorList>
    </citation>
    <scope>NUCLEOTIDE SEQUENCE</scope>
    <source>
        <strain evidence="4">DSM 19015</strain>
    </source>
</reference>
<organism evidence="4 5">
    <name type="scientific">Methylobacterium iners</name>
    <dbReference type="NCBI Taxonomy" id="418707"/>
    <lineage>
        <taxon>Bacteria</taxon>
        <taxon>Pseudomonadati</taxon>
        <taxon>Pseudomonadota</taxon>
        <taxon>Alphaproteobacteria</taxon>
        <taxon>Hyphomicrobiales</taxon>
        <taxon>Methylobacteriaceae</taxon>
        <taxon>Methylobacterium</taxon>
    </lineage>
</organism>